<reference evidence="4 5" key="1">
    <citation type="journal article" date="2004" name="Proc. Natl. Acad. Sci. U.S.A.">
        <title>The complete genomic sequence of Nocardia farcinica IFM 10152.</title>
        <authorList>
            <person name="Ishikawa J."/>
            <person name="Yamashita A."/>
            <person name="Mikami Y."/>
            <person name="Hoshino Y."/>
            <person name="Kurita H."/>
            <person name="Hotta K."/>
            <person name="Shiba T."/>
            <person name="Hattori M."/>
        </authorList>
    </citation>
    <scope>NUCLEOTIDE SEQUENCE [LARGE SCALE GENOMIC DNA]</scope>
    <source>
        <strain evidence="4 5">IFM 10152</strain>
    </source>
</reference>
<evidence type="ECO:0000256" key="1">
    <source>
        <dbReference type="ARBA" id="ARBA00022612"/>
    </source>
</evidence>
<accession>Q5YZK8</accession>
<dbReference type="HOGENOM" id="CLU_243265_0_0_11"/>
<dbReference type="NCBIfam" id="TIGR01760">
    <property type="entry name" value="tape_meas_TP901"/>
    <property type="match status" value="1"/>
</dbReference>
<dbReference type="eggNOG" id="COG5283">
    <property type="taxonomic scope" value="Bacteria"/>
</dbReference>
<dbReference type="GeneID" id="61136469"/>
<protein>
    <submittedName>
        <fullName evidence="4">Putative phage tail</fullName>
    </submittedName>
</protein>
<dbReference type="KEGG" id="nfa:NFA_15380"/>
<dbReference type="PANTHER" id="PTHR37813">
    <property type="entry name" value="FELS-2 PROPHAGE PROTEIN"/>
    <property type="match status" value="1"/>
</dbReference>
<evidence type="ECO:0000313" key="4">
    <source>
        <dbReference type="EMBL" id="BAD56383.1"/>
    </source>
</evidence>
<gene>
    <name evidence="4" type="ordered locus">NFA_15380</name>
</gene>
<evidence type="ECO:0000313" key="5">
    <source>
        <dbReference type="Proteomes" id="UP000006820"/>
    </source>
</evidence>
<evidence type="ECO:0000256" key="2">
    <source>
        <dbReference type="SAM" id="MobiDB-lite"/>
    </source>
</evidence>
<keyword evidence="1" id="KW-1188">Viral release from host cell</keyword>
<dbReference type="InterPro" id="IPR010090">
    <property type="entry name" value="Phage_tape_meas"/>
</dbReference>
<organism evidence="4 5">
    <name type="scientific">Nocardia farcinica (strain IFM 10152)</name>
    <dbReference type="NCBI Taxonomy" id="247156"/>
    <lineage>
        <taxon>Bacteria</taxon>
        <taxon>Bacillati</taxon>
        <taxon>Actinomycetota</taxon>
        <taxon>Actinomycetes</taxon>
        <taxon>Mycobacteriales</taxon>
        <taxon>Nocardiaceae</taxon>
        <taxon>Nocardia</taxon>
    </lineage>
</organism>
<sequence length="1494" mass="155615">MAGGRIDILVAPDLRQFIPAMRAGLAPAVGVAGAIGASLGVAVGGAAVAFGKVIEIGNDFTTSLNTMKAVAGATADQMAKVSEKAKQLGNDAQLPGTSANDAAAAMTELAKGGFTVQQSMDAARGSLALAAAAQIDAAEAARIQSSALQAFGLDASQASRVADVLANTANASSAEISEVAYALQSGGAVAKQFGLTIEDTAAAIGLMANTGIKGSDAGTLLKSALLAITDTGKPAQEAMEQLGLSVYNNEGHFVGLRSLFEQLDVAAGRMTPEMYQAATATLFGSDAMRLASIAADKGAEGFDKMHDAMSKQGSAIDVAAAKMEGLPGAMQRITNAAQNLALEVYDLVKGPMESLAEGAANQITAMTPRIVDGLHATADAAIDVGQAIAPVIATIADLPAPVLAAAAAFVVLRTTSLAAMFATAASAAGSFLVAARNVATATGGVANVAGMGAVAMGRFGSAVQQLGQHAPVVARMQQAYMNAATAASTFGRTQGAVAAGAVGVRSAVSGVVSALGGPWVIGLAAAAAAVYQLYSEMRKGEEHAKAMRNSLREIGATRSELAELFALNEGAFNDQAIQNVTRQIGIMKKSLDDAANFKPGFLERNFTPPWMDSARNKQWYAEQWEGAKRVIDDLKLSDEQLAATLADSSKFNELSAKLQTMGTHGRFALSELQALRDEIVRTQETARNTTPGFATLSQAVKVLADASSSAAERIDAMKTALDVMSGKPIAAQDALAKYNQQVRDTAAATSEAWDASQGFGAQLIGQGGQVDTATANGQRLYETLTKIRDATITAAEAGVPLGPILAQNDQQFAQLANSTGLAQEQINQMAAALGYLPRDIEILANLRNADSVEQQLLVIQGLLRTNANGVEIPVQALTEEARARLTEVGAKIEDVNGKPGIVHVTAPNLAAVLASLDSLIAKKLPDKTQKVNITYEEATASGEWRAPMVIPQPRADGGVDGPLPSQAVIQSPKSRLYQWAEPETGGEAFIPLAPAKRGRSVQILDQVAGMFGFGLTKMADGGIAVGRAMNFLRGESGKPYQYAGVGNPSWDCSAFISAAYALLKGLDPYIRWFTTESDFTTLGFRQGKDPTGRGLDIGIFRGGGGQYSHMAGTLAGVALESGANGVLVGAGAQSAASPELPLKFYLPASAFNPPDSGASRSRRSRSSSTRDTWDESDELELESARISANQAREDRDRDLADAKKTPDEKRQAEIRARQAQLRVEEMEQQKAEANSTGGPVPEAPELTGSMSDDEIRLADLQQALETAKADRNEVYADPDATDEDRAAADREVYSAMNAIVAEQKKQRESLAGASGSSYTGTSPIQMLGDAISEAVTGQLKDALNVVGLGGDIGGVTGAAIGVAADLAKQSQDKPTPASPSAGELAKQGPVVPGSPGWIEELMKTLRIPAVVRDQGGPLPDGTVAINTSGETEWVLTGAQMRDAATRRSRPMQNIDARTIIENLHTGMSAGEFQREWKMLQINQRDRVRGLVPRA</sequence>
<dbReference type="Proteomes" id="UP000006820">
    <property type="component" value="Chromosome"/>
</dbReference>
<feature type="compositionally biased region" description="Basic and acidic residues" evidence="2">
    <location>
        <begin position="1191"/>
        <end position="1230"/>
    </location>
</feature>
<dbReference type="Pfam" id="PF10145">
    <property type="entry name" value="PhageMin_Tail"/>
    <property type="match status" value="1"/>
</dbReference>
<feature type="region of interest" description="Disordered" evidence="2">
    <location>
        <begin position="1370"/>
        <end position="1390"/>
    </location>
</feature>
<feature type="region of interest" description="Disordered" evidence="2">
    <location>
        <begin position="1151"/>
        <end position="1247"/>
    </location>
</feature>
<dbReference type="OrthoDB" id="4391734at2"/>
<name>Q5YZK8_NOCFA</name>
<evidence type="ECO:0000259" key="3">
    <source>
        <dbReference type="Pfam" id="PF10145"/>
    </source>
</evidence>
<dbReference type="STRING" id="247156.NFA_15380"/>
<dbReference type="PANTHER" id="PTHR37813:SF1">
    <property type="entry name" value="FELS-2 PROPHAGE PROTEIN"/>
    <property type="match status" value="1"/>
</dbReference>
<proteinExistence type="predicted"/>
<dbReference type="RefSeq" id="WP_011208068.1">
    <property type="nucleotide sequence ID" value="NC_006361.1"/>
</dbReference>
<keyword evidence="5" id="KW-1185">Reference proteome</keyword>
<dbReference type="EMBL" id="AP006618">
    <property type="protein sequence ID" value="BAD56383.1"/>
    <property type="molecule type" value="Genomic_DNA"/>
</dbReference>
<feature type="domain" description="Phage tail tape measure protein" evidence="3">
    <location>
        <begin position="83"/>
        <end position="284"/>
    </location>
</feature>